<dbReference type="RefSeq" id="WP_123151205.1">
    <property type="nucleotide sequence ID" value="NZ_FUIG01000060.1"/>
</dbReference>
<dbReference type="PANTHER" id="PTHR46112:SF2">
    <property type="entry name" value="XAA-PRO AMINOPEPTIDASE P-RELATED"/>
    <property type="match status" value="1"/>
</dbReference>
<protein>
    <submittedName>
        <fullName evidence="3">Peptidase M24</fullName>
    </submittedName>
</protein>
<dbReference type="InterPro" id="IPR000587">
    <property type="entry name" value="Creatinase_N"/>
</dbReference>
<gene>
    <name evidence="3" type="ORF">BQ8482_500028</name>
</gene>
<dbReference type="EMBL" id="FUIG01000060">
    <property type="protein sequence ID" value="SJM34819.1"/>
    <property type="molecule type" value="Genomic_DNA"/>
</dbReference>
<organism evidence="3 4">
    <name type="scientific">Mesorhizobium delmotii</name>
    <dbReference type="NCBI Taxonomy" id="1631247"/>
    <lineage>
        <taxon>Bacteria</taxon>
        <taxon>Pseudomonadati</taxon>
        <taxon>Pseudomonadota</taxon>
        <taxon>Alphaproteobacteria</taxon>
        <taxon>Hyphomicrobiales</taxon>
        <taxon>Phyllobacteriaceae</taxon>
        <taxon>Mesorhizobium</taxon>
    </lineage>
</organism>
<dbReference type="Pfam" id="PF01321">
    <property type="entry name" value="Creatinase_N"/>
    <property type="match status" value="1"/>
</dbReference>
<dbReference type="PANTHER" id="PTHR46112">
    <property type="entry name" value="AMINOPEPTIDASE"/>
    <property type="match status" value="1"/>
</dbReference>
<evidence type="ECO:0000313" key="3">
    <source>
        <dbReference type="EMBL" id="SJM34819.1"/>
    </source>
</evidence>
<feature type="domain" description="Peptidase M24" evidence="1">
    <location>
        <begin position="191"/>
        <end position="398"/>
    </location>
</feature>
<dbReference type="SUPFAM" id="SSF53092">
    <property type="entry name" value="Creatinase/prolidase N-terminal domain"/>
    <property type="match status" value="1"/>
</dbReference>
<dbReference type="Pfam" id="PF00557">
    <property type="entry name" value="Peptidase_M24"/>
    <property type="match status" value="1"/>
</dbReference>
<feature type="domain" description="Creatinase N-terminal" evidence="2">
    <location>
        <begin position="41"/>
        <end position="183"/>
    </location>
</feature>
<evidence type="ECO:0000259" key="1">
    <source>
        <dbReference type="Pfam" id="PF00557"/>
    </source>
</evidence>
<accession>A0A2P9AUF6</accession>
<evidence type="ECO:0000259" key="2">
    <source>
        <dbReference type="Pfam" id="PF01321"/>
    </source>
</evidence>
<dbReference type="Gene3D" id="3.90.230.10">
    <property type="entry name" value="Creatinase/methionine aminopeptidase superfamily"/>
    <property type="match status" value="1"/>
</dbReference>
<dbReference type="AlphaFoldDB" id="A0A2P9AUF6"/>
<evidence type="ECO:0000313" key="4">
    <source>
        <dbReference type="Proteomes" id="UP000245698"/>
    </source>
</evidence>
<name>A0A2P9AUF6_9HYPH</name>
<dbReference type="InterPro" id="IPR050659">
    <property type="entry name" value="Peptidase_M24B"/>
</dbReference>
<reference evidence="4" key="1">
    <citation type="submission" date="2016-12" db="EMBL/GenBank/DDBJ databases">
        <authorList>
            <person name="Brunel B."/>
        </authorList>
    </citation>
    <scope>NUCLEOTIDE SEQUENCE [LARGE SCALE GENOMIC DNA]</scope>
</reference>
<proteinExistence type="predicted"/>
<dbReference type="Gene3D" id="3.40.350.10">
    <property type="entry name" value="Creatinase/prolidase N-terminal domain"/>
    <property type="match status" value="1"/>
</dbReference>
<dbReference type="InterPro" id="IPR029149">
    <property type="entry name" value="Creatin/AminoP/Spt16_N"/>
</dbReference>
<dbReference type="InterPro" id="IPR000994">
    <property type="entry name" value="Pept_M24"/>
</dbReference>
<keyword evidence="4" id="KW-1185">Reference proteome</keyword>
<dbReference type="CDD" id="cd01066">
    <property type="entry name" value="APP_MetAP"/>
    <property type="match status" value="1"/>
</dbReference>
<dbReference type="InterPro" id="IPR036005">
    <property type="entry name" value="Creatinase/aminopeptidase-like"/>
</dbReference>
<dbReference type="Proteomes" id="UP000245698">
    <property type="component" value="Unassembled WGS sequence"/>
</dbReference>
<sequence length="416" mass="46330">MTNSKLSSTGPDGLVLYDNWSDLRQFRPMPDVDFKRLDGYRKERLRAAMRQADVAMCVLVSPITIRYAIDYNVFPLFQSHIPATYVFVPLDGPITLHLAADSNGSSTDSVRQGRPISFFEGGNELLDAAKLLADDIVGFLSEIGTTNRKVAVEYVNPSVTHALQQRGLEVVDAVNIVEGARVIKSEDEIACIRWACAVAEHGIARMQESMRPGVTEVQLWGILNYTNLANQGGWHEGRMLASGPRINPWLQEATQRVIEPGDLVGFDTDMVGPFGYFCDVSRTFYYGKNPPSARQRQLYQLAYDELQTNMKLIRPGVSMKDLQASAWPVPEEFREQAYPCVIHGVGMCDEYPQVKPSFRGPVAYDATLEAGMVICVESYIGAVGERDGVKLEEQLLVTSDGYELLSNYPFDECLMS</sequence>
<dbReference type="SUPFAM" id="SSF55920">
    <property type="entry name" value="Creatinase/aminopeptidase"/>
    <property type="match status" value="1"/>
</dbReference>